<dbReference type="GO" id="GO:0004749">
    <property type="term" value="F:ribose phosphate diphosphokinase activity"/>
    <property type="evidence" value="ECO:0007669"/>
    <property type="project" value="UniProtKB-EC"/>
</dbReference>
<dbReference type="PANTHER" id="PTHR10210">
    <property type="entry name" value="RIBOSE-PHOSPHATE DIPHOSPHOKINASE FAMILY MEMBER"/>
    <property type="match status" value="1"/>
</dbReference>
<comment type="similarity">
    <text evidence="8">Belongs to the ribose-phosphate pyrophosphokinase family.</text>
</comment>
<evidence type="ECO:0000256" key="8">
    <source>
        <dbReference type="RuleBase" id="RU004324"/>
    </source>
</evidence>
<dbReference type="Gene3D" id="3.40.50.2020">
    <property type="match status" value="2"/>
</dbReference>
<accession>A0A9D0YY60</accession>
<feature type="domain" description="Ribose-phosphate pyrophosphokinase N-terminal" evidence="10">
    <location>
        <begin position="23"/>
        <end position="171"/>
    </location>
</feature>
<proteinExistence type="inferred from homology"/>
<evidence type="ECO:0000313" key="11">
    <source>
        <dbReference type="EMBL" id="HIQ63894.1"/>
    </source>
</evidence>
<name>A0A9D0YY60_9FIRM</name>
<dbReference type="CDD" id="cd06223">
    <property type="entry name" value="PRTases_typeI"/>
    <property type="match status" value="1"/>
</dbReference>
<evidence type="ECO:0000256" key="4">
    <source>
        <dbReference type="ARBA" id="ARBA00022741"/>
    </source>
</evidence>
<dbReference type="InterPro" id="IPR029057">
    <property type="entry name" value="PRTase-like"/>
</dbReference>
<sequence>MDGHQKGLYYDAFETVPVAPLGIICMPGCEELGRRVNDYLTRWRDSRENTDQELYTFPGYERETFLLNAVCSRFGTGEGKGMLKQSVRGYDLYIICDVTAYQIEYQMYGRTVPMSPDDHYQDLKRVIAAIGGKARRINVIMPFLYESRQHRRTSRESMDCALMLQELSNMGVSNIITFDAHDPRVQNAIPLTGFESVHPTYQMLKALCKHVPDLNINKDSMMIISPDEGAISRNIYYSTVLGLDMGLFYKRRDYTRVVNGRNPIVAHEYLGDSVEGKDIIVADDIISTGESILDLARELKARKAGRIFAAGTFSFFTNGLDAFNRAYEEGSIARVLSTNLNYLPPATRNAPWFIEVDMSKYISYIIATLNHDHSLHSLLNPLDRIKRLLERYHKEQAEKGIRFA</sequence>
<evidence type="ECO:0000256" key="2">
    <source>
        <dbReference type="ARBA" id="ARBA00022679"/>
    </source>
</evidence>
<evidence type="ECO:0000256" key="5">
    <source>
        <dbReference type="ARBA" id="ARBA00022777"/>
    </source>
</evidence>
<dbReference type="EMBL" id="DVFI01000138">
    <property type="protein sequence ID" value="HIQ63894.1"/>
    <property type="molecule type" value="Genomic_DNA"/>
</dbReference>
<protein>
    <recommendedName>
        <fullName evidence="1">ribose-phosphate diphosphokinase</fullName>
        <ecNumber evidence="1">2.7.6.1</ecNumber>
    </recommendedName>
</protein>
<keyword evidence="6" id="KW-0067">ATP-binding</keyword>
<evidence type="ECO:0000256" key="6">
    <source>
        <dbReference type="ARBA" id="ARBA00022840"/>
    </source>
</evidence>
<evidence type="ECO:0000259" key="10">
    <source>
        <dbReference type="Pfam" id="PF13793"/>
    </source>
</evidence>
<keyword evidence="2" id="KW-0808">Transferase</keyword>
<keyword evidence="4" id="KW-0547">Nucleotide-binding</keyword>
<gene>
    <name evidence="11" type="ORF">IAA66_10020</name>
</gene>
<evidence type="ECO:0000259" key="9">
    <source>
        <dbReference type="Pfam" id="PF00156"/>
    </source>
</evidence>
<reference evidence="11" key="2">
    <citation type="journal article" date="2021" name="PeerJ">
        <title>Extensive microbial diversity within the chicken gut microbiome revealed by metagenomics and culture.</title>
        <authorList>
            <person name="Gilroy R."/>
            <person name="Ravi A."/>
            <person name="Getino M."/>
            <person name="Pursley I."/>
            <person name="Horton D.L."/>
            <person name="Alikhan N.F."/>
            <person name="Baker D."/>
            <person name="Gharbi K."/>
            <person name="Hall N."/>
            <person name="Watson M."/>
            <person name="Adriaenssens E.M."/>
            <person name="Foster-Nyarko E."/>
            <person name="Jarju S."/>
            <person name="Secka A."/>
            <person name="Antonio M."/>
            <person name="Oren A."/>
            <person name="Chaudhuri R.R."/>
            <person name="La Ragione R."/>
            <person name="Hildebrand F."/>
            <person name="Pallen M.J."/>
        </authorList>
    </citation>
    <scope>NUCLEOTIDE SEQUENCE</scope>
    <source>
        <strain evidence="11">ChiHile30-977</strain>
    </source>
</reference>
<dbReference type="Pfam" id="PF13793">
    <property type="entry name" value="Pribosyltran_N"/>
    <property type="match status" value="1"/>
</dbReference>
<dbReference type="GO" id="GO:0006164">
    <property type="term" value="P:purine nucleotide biosynthetic process"/>
    <property type="evidence" value="ECO:0007669"/>
    <property type="project" value="TreeGrafter"/>
</dbReference>
<dbReference type="GO" id="GO:0005524">
    <property type="term" value="F:ATP binding"/>
    <property type="evidence" value="ECO:0007669"/>
    <property type="project" value="UniProtKB-KW"/>
</dbReference>
<dbReference type="EC" id="2.7.6.1" evidence="1"/>
<dbReference type="GO" id="GO:0002189">
    <property type="term" value="C:ribose phosphate diphosphokinase complex"/>
    <property type="evidence" value="ECO:0007669"/>
    <property type="project" value="TreeGrafter"/>
</dbReference>
<dbReference type="PANTHER" id="PTHR10210:SF32">
    <property type="entry name" value="RIBOSE-PHOSPHATE PYROPHOSPHOKINASE 2"/>
    <property type="match status" value="1"/>
</dbReference>
<evidence type="ECO:0000256" key="7">
    <source>
        <dbReference type="ARBA" id="ARBA00049535"/>
    </source>
</evidence>
<dbReference type="SUPFAM" id="SSF53271">
    <property type="entry name" value="PRTase-like"/>
    <property type="match status" value="2"/>
</dbReference>
<dbReference type="InterPro" id="IPR000836">
    <property type="entry name" value="PRTase_dom"/>
</dbReference>
<dbReference type="Pfam" id="PF00156">
    <property type="entry name" value="Pribosyltran"/>
    <property type="match status" value="1"/>
</dbReference>
<evidence type="ECO:0000256" key="3">
    <source>
        <dbReference type="ARBA" id="ARBA00022727"/>
    </source>
</evidence>
<evidence type="ECO:0000256" key="1">
    <source>
        <dbReference type="ARBA" id="ARBA00013247"/>
    </source>
</evidence>
<dbReference type="NCBIfam" id="NF005299">
    <property type="entry name" value="PRK06827.1"/>
    <property type="match status" value="1"/>
</dbReference>
<feature type="domain" description="Phosphoribosyltransferase" evidence="9">
    <location>
        <begin position="216"/>
        <end position="307"/>
    </location>
</feature>
<reference evidence="11" key="1">
    <citation type="submission" date="2020-10" db="EMBL/GenBank/DDBJ databases">
        <authorList>
            <person name="Gilroy R."/>
        </authorList>
    </citation>
    <scope>NUCLEOTIDE SEQUENCE</scope>
    <source>
        <strain evidence="11">ChiHile30-977</strain>
    </source>
</reference>
<comment type="catalytic activity">
    <reaction evidence="7">
        <text>D-ribose 5-phosphate + ATP = 5-phospho-alpha-D-ribose 1-diphosphate + AMP + H(+)</text>
        <dbReference type="Rhea" id="RHEA:15609"/>
        <dbReference type="ChEBI" id="CHEBI:15378"/>
        <dbReference type="ChEBI" id="CHEBI:30616"/>
        <dbReference type="ChEBI" id="CHEBI:58017"/>
        <dbReference type="ChEBI" id="CHEBI:78346"/>
        <dbReference type="ChEBI" id="CHEBI:456215"/>
        <dbReference type="EC" id="2.7.6.1"/>
    </reaction>
</comment>
<dbReference type="InterPro" id="IPR005946">
    <property type="entry name" value="Rib-P_diPkinase"/>
</dbReference>
<dbReference type="GO" id="GO:0005737">
    <property type="term" value="C:cytoplasm"/>
    <property type="evidence" value="ECO:0007669"/>
    <property type="project" value="TreeGrafter"/>
</dbReference>
<keyword evidence="5" id="KW-0418">Kinase</keyword>
<dbReference type="InterPro" id="IPR029099">
    <property type="entry name" value="Pribosyltran_N"/>
</dbReference>
<dbReference type="GO" id="GO:0016301">
    <property type="term" value="F:kinase activity"/>
    <property type="evidence" value="ECO:0007669"/>
    <property type="project" value="UniProtKB-KW"/>
</dbReference>
<dbReference type="AlphaFoldDB" id="A0A9D0YY60"/>
<dbReference type="Proteomes" id="UP000886819">
    <property type="component" value="Unassembled WGS sequence"/>
</dbReference>
<organism evidence="11 12">
    <name type="scientific">Candidatus Avichristensenella intestinipullorum</name>
    <dbReference type="NCBI Taxonomy" id="2840693"/>
    <lineage>
        <taxon>Bacteria</taxon>
        <taxon>Bacillati</taxon>
        <taxon>Bacillota</taxon>
        <taxon>Clostridia</taxon>
        <taxon>Candidatus Avichristensenella</taxon>
    </lineage>
</organism>
<keyword evidence="3 8" id="KW-0545">Nucleotide biosynthesis</keyword>
<dbReference type="NCBIfam" id="TIGR01251">
    <property type="entry name" value="ribP_PPkin"/>
    <property type="match status" value="1"/>
</dbReference>
<dbReference type="GO" id="GO:0000287">
    <property type="term" value="F:magnesium ion binding"/>
    <property type="evidence" value="ECO:0007669"/>
    <property type="project" value="InterPro"/>
</dbReference>
<evidence type="ECO:0000313" key="12">
    <source>
        <dbReference type="Proteomes" id="UP000886819"/>
    </source>
</evidence>
<dbReference type="GO" id="GO:0006015">
    <property type="term" value="P:5-phosphoribose 1-diphosphate biosynthetic process"/>
    <property type="evidence" value="ECO:0007669"/>
    <property type="project" value="TreeGrafter"/>
</dbReference>
<comment type="caution">
    <text evidence="11">The sequence shown here is derived from an EMBL/GenBank/DDBJ whole genome shotgun (WGS) entry which is preliminary data.</text>
</comment>